<organism evidence="1 2">
    <name type="scientific">Panagrellus redivivus</name>
    <name type="common">Microworm</name>
    <dbReference type="NCBI Taxonomy" id="6233"/>
    <lineage>
        <taxon>Eukaryota</taxon>
        <taxon>Metazoa</taxon>
        <taxon>Ecdysozoa</taxon>
        <taxon>Nematoda</taxon>
        <taxon>Chromadorea</taxon>
        <taxon>Rhabditida</taxon>
        <taxon>Tylenchina</taxon>
        <taxon>Panagrolaimomorpha</taxon>
        <taxon>Panagrolaimoidea</taxon>
        <taxon>Panagrolaimidae</taxon>
        <taxon>Panagrellus</taxon>
    </lineage>
</organism>
<dbReference type="WBParaSite" id="Pan_g18516.t1">
    <property type="protein sequence ID" value="Pan_g18516.t1"/>
    <property type="gene ID" value="Pan_g18516"/>
</dbReference>
<evidence type="ECO:0000313" key="1">
    <source>
        <dbReference type="Proteomes" id="UP000492821"/>
    </source>
</evidence>
<dbReference type="AlphaFoldDB" id="A0A7E4VAK6"/>
<keyword evidence="1" id="KW-1185">Reference proteome</keyword>
<reference evidence="1" key="1">
    <citation type="journal article" date="2013" name="Genetics">
        <title>The draft genome and transcriptome of Panagrellus redivivus are shaped by the harsh demands of a free-living lifestyle.</title>
        <authorList>
            <person name="Srinivasan J."/>
            <person name="Dillman A.R."/>
            <person name="Macchietto M.G."/>
            <person name="Heikkinen L."/>
            <person name="Lakso M."/>
            <person name="Fracchia K.M."/>
            <person name="Antoshechkin I."/>
            <person name="Mortazavi A."/>
            <person name="Wong G."/>
            <person name="Sternberg P.W."/>
        </authorList>
    </citation>
    <scope>NUCLEOTIDE SEQUENCE [LARGE SCALE GENOMIC DNA]</scope>
    <source>
        <strain evidence="1">MT8872</strain>
    </source>
</reference>
<dbReference type="Proteomes" id="UP000492821">
    <property type="component" value="Unassembled WGS sequence"/>
</dbReference>
<evidence type="ECO:0000313" key="2">
    <source>
        <dbReference type="WBParaSite" id="Pan_g18516.t1"/>
    </source>
</evidence>
<sequence length="208" mass="23560">MRSQNEHTKSYVTRLTLPRKRACRAVKHPLTTQIRLLSLDFVLARARRCLITKAHTFAVVCVDTTSFLKLYPAMFFGDKLNVVREPEAGKYYVIQKDSVGYVEIPGPFQKFAEQKLVGLSNSVSTKMTALTVVQSLVCVHKALETRDGAQVQRIHEKFEKRVNLAPPFPEFPQVVANDPHLKHELQKVALKLGLDYLNDYMGLATGFD</sequence>
<protein>
    <submittedName>
        <fullName evidence="2">NmrA domain-containing protein</fullName>
    </submittedName>
</protein>
<name>A0A7E4VAK6_PANRE</name>
<reference evidence="2" key="2">
    <citation type="submission" date="2020-10" db="UniProtKB">
        <authorList>
            <consortium name="WormBaseParasite"/>
        </authorList>
    </citation>
    <scope>IDENTIFICATION</scope>
</reference>
<accession>A0A7E4VAK6</accession>
<proteinExistence type="predicted"/>